<evidence type="ECO:0000313" key="1">
    <source>
        <dbReference type="EMBL" id="KYQ52007.1"/>
    </source>
</evidence>
<dbReference type="AlphaFoldDB" id="A0A151WW67"/>
<proteinExistence type="predicted"/>
<keyword evidence="2" id="KW-1185">Reference proteome</keyword>
<accession>A0A151WW67</accession>
<reference evidence="1 2" key="1">
    <citation type="submission" date="2015-09" db="EMBL/GenBank/DDBJ databases">
        <title>Trachymyrmex zeteki WGS genome.</title>
        <authorList>
            <person name="Nygaard S."/>
            <person name="Hu H."/>
            <person name="Boomsma J."/>
            <person name="Zhang G."/>
        </authorList>
    </citation>
    <scope>NUCLEOTIDE SEQUENCE [LARGE SCALE GENOMIC DNA]</scope>
    <source>
        <strain evidence="1">Tzet28-1</strain>
        <tissue evidence="1">Whole body</tissue>
    </source>
</reference>
<dbReference type="EMBL" id="KQ982691">
    <property type="protein sequence ID" value="KYQ52007.1"/>
    <property type="molecule type" value="Genomic_DNA"/>
</dbReference>
<dbReference type="Proteomes" id="UP000075809">
    <property type="component" value="Unassembled WGS sequence"/>
</dbReference>
<gene>
    <name evidence="1" type="ORF">ALC60_08621</name>
</gene>
<protein>
    <submittedName>
        <fullName evidence="1">Uncharacterized protein</fullName>
    </submittedName>
</protein>
<evidence type="ECO:0000313" key="2">
    <source>
        <dbReference type="Proteomes" id="UP000075809"/>
    </source>
</evidence>
<name>A0A151WW67_9HYME</name>
<feature type="non-terminal residue" evidence="1">
    <location>
        <position position="1"/>
    </location>
</feature>
<sequence length="108" mass="11625">EIRGGGDGSGRDTSGPEIAFRAIACGSTEVITHTTILARLRPARLMAGALLLREPTRKQLYCARAKQSTPISNPVRLSSCLRNCGTIRNNGNLISRKRIVLINIIASP</sequence>
<organism evidence="1 2">
    <name type="scientific">Mycetomoellerius zeteki</name>
    <dbReference type="NCBI Taxonomy" id="64791"/>
    <lineage>
        <taxon>Eukaryota</taxon>
        <taxon>Metazoa</taxon>
        <taxon>Ecdysozoa</taxon>
        <taxon>Arthropoda</taxon>
        <taxon>Hexapoda</taxon>
        <taxon>Insecta</taxon>
        <taxon>Pterygota</taxon>
        <taxon>Neoptera</taxon>
        <taxon>Endopterygota</taxon>
        <taxon>Hymenoptera</taxon>
        <taxon>Apocrita</taxon>
        <taxon>Aculeata</taxon>
        <taxon>Formicoidea</taxon>
        <taxon>Formicidae</taxon>
        <taxon>Myrmicinae</taxon>
        <taxon>Mycetomoellerius</taxon>
    </lineage>
</organism>